<reference evidence="1 2" key="1">
    <citation type="submission" date="2011-01" db="EMBL/GenBank/DDBJ databases">
        <authorList>
            <person name="Muzny D."/>
            <person name="Qin X."/>
            <person name="Deng J."/>
            <person name="Jiang H."/>
            <person name="Liu Y."/>
            <person name="Qu J."/>
            <person name="Song X.-Z."/>
            <person name="Zhang L."/>
            <person name="Thornton R."/>
            <person name="Coyle M."/>
            <person name="Francisco L."/>
            <person name="Jackson L."/>
            <person name="Javaid M."/>
            <person name="Korchina V."/>
            <person name="Kovar C."/>
            <person name="Mata R."/>
            <person name="Mathew T."/>
            <person name="Ngo R."/>
            <person name="Nguyen L."/>
            <person name="Nguyen N."/>
            <person name="Okwuonu G."/>
            <person name="Ongeri F."/>
            <person name="Pham C."/>
            <person name="Simmons D."/>
            <person name="Wilczek-Boney K."/>
            <person name="Hale W."/>
            <person name="Jakkamsetti A."/>
            <person name="Pham P."/>
            <person name="Ruth R."/>
            <person name="San Lucas F."/>
            <person name="Warren J."/>
            <person name="Zhang J."/>
            <person name="Zhao Z."/>
            <person name="Zhou C."/>
            <person name="Zhu D."/>
            <person name="Lee S."/>
            <person name="Bess C."/>
            <person name="Blankenburg K."/>
            <person name="Forbes L."/>
            <person name="Fu Q."/>
            <person name="Gubbala S."/>
            <person name="Hirani K."/>
            <person name="Jayaseelan J.C."/>
            <person name="Lara F."/>
            <person name="Munidasa M."/>
            <person name="Palculict T."/>
            <person name="Patil S."/>
            <person name="Pu L.-L."/>
            <person name="Saada N."/>
            <person name="Tang L."/>
            <person name="Weissenberger G."/>
            <person name="Zhu Y."/>
            <person name="Hemphill L."/>
            <person name="Shang Y."/>
            <person name="Youmans B."/>
            <person name="Ayvaz T."/>
            <person name="Ross M."/>
            <person name="Santibanez J."/>
            <person name="Aqrawi P."/>
            <person name="Gross S."/>
            <person name="Joshi V."/>
            <person name="Fowler G."/>
            <person name="Nazareth L."/>
            <person name="Reid J."/>
            <person name="Worley K."/>
            <person name="Petrosino J."/>
            <person name="Highlander S."/>
            <person name="Gibbs R."/>
        </authorList>
    </citation>
    <scope>NUCLEOTIDE SEQUENCE [LARGE SCALE GENOMIC DNA]</scope>
    <source>
        <strain evidence="1 2">SK353</strain>
    </source>
</reference>
<proteinExistence type="predicted"/>
<comment type="caution">
    <text evidence="1">The sequence shown here is derived from an EMBL/GenBank/DDBJ whole genome shotgun (WGS) entry which is preliminary data.</text>
</comment>
<gene>
    <name evidence="1" type="ORF">HMPREF9388_1298</name>
</gene>
<protein>
    <submittedName>
        <fullName evidence="1">Uncharacterized protein</fullName>
    </submittedName>
</protein>
<dbReference type="PATRIC" id="fig|888815.3.peg.1272"/>
<sequence length="56" mass="6653">MKKAKKLHQTVLTELGDGRRLEAKKEKAEVLLCLFKYECYKDKLIFFFLLNKEICS</sequence>
<dbReference type="AlphaFoldDB" id="F0FF16"/>
<name>F0FF16_STRSA</name>
<accession>F0FF16</accession>
<evidence type="ECO:0000313" key="1">
    <source>
        <dbReference type="EMBL" id="EGC22081.1"/>
    </source>
</evidence>
<evidence type="ECO:0000313" key="2">
    <source>
        <dbReference type="Proteomes" id="UP000004185"/>
    </source>
</evidence>
<organism evidence="1 2">
    <name type="scientific">Streptococcus sanguinis SK353</name>
    <dbReference type="NCBI Taxonomy" id="888815"/>
    <lineage>
        <taxon>Bacteria</taxon>
        <taxon>Bacillati</taxon>
        <taxon>Bacillota</taxon>
        <taxon>Bacilli</taxon>
        <taxon>Lactobacillales</taxon>
        <taxon>Streptococcaceae</taxon>
        <taxon>Streptococcus</taxon>
    </lineage>
</organism>
<dbReference type="EMBL" id="AEWY01000007">
    <property type="protein sequence ID" value="EGC22081.1"/>
    <property type="molecule type" value="Genomic_DNA"/>
</dbReference>
<dbReference type="HOGENOM" id="CLU_3012528_0_0_9"/>
<dbReference type="Proteomes" id="UP000004185">
    <property type="component" value="Unassembled WGS sequence"/>
</dbReference>